<name>A0AC35THV2_9BILA</name>
<organism evidence="1 2">
    <name type="scientific">Rhabditophanes sp. KR3021</name>
    <dbReference type="NCBI Taxonomy" id="114890"/>
    <lineage>
        <taxon>Eukaryota</taxon>
        <taxon>Metazoa</taxon>
        <taxon>Ecdysozoa</taxon>
        <taxon>Nematoda</taxon>
        <taxon>Chromadorea</taxon>
        <taxon>Rhabditida</taxon>
        <taxon>Tylenchina</taxon>
        <taxon>Panagrolaimomorpha</taxon>
        <taxon>Strongyloidoidea</taxon>
        <taxon>Alloionematidae</taxon>
        <taxon>Rhabditophanes</taxon>
    </lineage>
</organism>
<proteinExistence type="predicted"/>
<reference evidence="2" key="1">
    <citation type="submission" date="2016-11" db="UniProtKB">
        <authorList>
            <consortium name="WormBaseParasite"/>
        </authorList>
    </citation>
    <scope>IDENTIFICATION</scope>
    <source>
        <strain evidence="2">KR3021</strain>
    </source>
</reference>
<dbReference type="Proteomes" id="UP000095286">
    <property type="component" value="Unplaced"/>
</dbReference>
<dbReference type="WBParaSite" id="RSKR_0000076200.1">
    <property type="protein sequence ID" value="RSKR_0000076200.1"/>
    <property type="gene ID" value="RSKR_0000076200"/>
</dbReference>
<evidence type="ECO:0000313" key="1">
    <source>
        <dbReference type="Proteomes" id="UP000095286"/>
    </source>
</evidence>
<protein>
    <submittedName>
        <fullName evidence="2">Ligand-gated ion channel 50</fullName>
    </submittedName>
</protein>
<sequence>MKSHSFIYPVLILFCYHVPFATSDDECNESLLYRQSFLKEIMKTYDKTVLPSVAGVNVTVEVTIQDISSISELSGSFETDLWFSAIWLDSRLMYSNISCKKNLSLDASVADLLWKPQLTFVNSKKTEIHKSPTQNVLLIIYPNGTVWLNYRLRVMAGCYFELSNFPLDNQECFLVMESYNYNIAEVRLQFRVWEPVSIPDPDFKLPDFKFYNVSWEKSMETYTAGMWDQLRINFKFKRLYGYYLLQMYLPTYLSVLISFIAFWIDSKALGARITLSVSSLMALSFQMGNVVKNFPRSSVVKAIDIWFIFCIFTIFMSLVELAIVGFIDKALEKNQKRKLMRSNGYKRDNIFRLENGNGRSMSPDYNQENEMYDSTLSPMPVTKIPSFGTFKNYQSEVVAKSSNLRRFQTILNRRKGKKDRSKHKPTTSEKVDTFAAKMFPTLFAVFNVRPTSGHVDCELLVNEEQENIPKLSTFKTTLKLINYCRYHSFWFISSFIYSAIFSISLVTIPYCIGTLVSDLVKGGGVAAVLKSILIIGGLSLLASFFGGCRWGSAEYASALIHRKMRSDLFRSLVYQEMSFFDDLQTGEITSRLSSDVEKMASVMSTNFNVLLRVTLMLGGSFGFMFALSWRLSFVSFILIPLIGMLQAKFGMYFDKIGEQDQETIAEANKKADEIISSMKTVKSFASEEKEITKFESHLDKTLVVKKTKAVGEVIYTWFTELCYNFILVFIISYGGYLVLSKNMSPEDLINYLLYALQINYHIMDFGWVFFNIMGAVGSSRKVFEYIDREPKIPKIGKDKPVIEGKVTFNNVSFSYPSRPNQIVLNNLSIEADAGTIVALVGPSGAGKSSIISLLKRFYLPTEGEILLDGKNIDNFDNDYYNKKIVLVGQNPILFGGTVRENILYGCENGTDQEMIKAAKLANCHDFIMETELGYDSICGEKGCLFSGGQVQRLCIARVLVLKCKIILLDESTSAMDSHSEAVVQDAIYKNLKDKTVFVIAHRLSTIEKANKIYVINKGQVEQVGNHQELMQDSEGTYYSLVQKQKLANKQQTNIIQFDDSMDKKDYIPPSSPVICSKSLGPPSPCEHLLK</sequence>
<evidence type="ECO:0000313" key="2">
    <source>
        <dbReference type="WBParaSite" id="RSKR_0000076200.1"/>
    </source>
</evidence>
<accession>A0AC35THV2</accession>